<name>A0A1G7QPA0_THETY</name>
<gene>
    <name evidence="1" type="ORF">SAMN04244560_01612</name>
</gene>
<dbReference type="SUPFAM" id="SSF51338">
    <property type="entry name" value="Composite domain of metallo-dependent hydrolases"/>
    <property type="match status" value="1"/>
</dbReference>
<proteinExistence type="predicted"/>
<accession>A0A1G7QPA0</accession>
<dbReference type="GO" id="GO:0016810">
    <property type="term" value="F:hydrolase activity, acting on carbon-nitrogen (but not peptide) bonds"/>
    <property type="evidence" value="ECO:0007669"/>
    <property type="project" value="InterPro"/>
</dbReference>
<dbReference type="InterPro" id="IPR011059">
    <property type="entry name" value="Metal-dep_hydrolase_composite"/>
</dbReference>
<dbReference type="AlphaFoldDB" id="A0A1G7QPA0"/>
<sequence>MAILIKNVSLLSMKEGEQILENTNIYIENDTIKHKGDIVPDIKVDKVVDGTKKL</sequence>
<dbReference type="EMBL" id="FNBS01000037">
    <property type="protein sequence ID" value="SDG00303.1"/>
    <property type="molecule type" value="Genomic_DNA"/>
</dbReference>
<dbReference type="Proteomes" id="UP000183404">
    <property type="component" value="Unassembled WGS sequence"/>
</dbReference>
<evidence type="ECO:0000313" key="1">
    <source>
        <dbReference type="EMBL" id="SDG00303.1"/>
    </source>
</evidence>
<evidence type="ECO:0000313" key="2">
    <source>
        <dbReference type="Proteomes" id="UP000183404"/>
    </source>
</evidence>
<reference evidence="1 2" key="1">
    <citation type="submission" date="2016-10" db="EMBL/GenBank/DDBJ databases">
        <authorList>
            <person name="de Groot N.N."/>
        </authorList>
    </citation>
    <scope>NUCLEOTIDE SEQUENCE [LARGE SCALE GENOMIC DNA]</scope>
    <source>
        <strain evidence="1 2">DSM 569</strain>
    </source>
</reference>
<organism evidence="1 2">
    <name type="scientific">Thermoanaerobacter thermohydrosulfuricus</name>
    <name type="common">Clostridium thermohydrosulfuricum</name>
    <dbReference type="NCBI Taxonomy" id="1516"/>
    <lineage>
        <taxon>Bacteria</taxon>
        <taxon>Bacillati</taxon>
        <taxon>Bacillota</taxon>
        <taxon>Clostridia</taxon>
        <taxon>Thermoanaerobacterales</taxon>
        <taxon>Thermoanaerobacteraceae</taxon>
        <taxon>Thermoanaerobacter</taxon>
    </lineage>
</organism>
<protein>
    <submittedName>
        <fullName evidence="1">5-methylthioadenosine/S-adenosylhomocysteine deaminase</fullName>
    </submittedName>
</protein>